<organism evidence="12 13">
    <name type="scientific">Helcococcus ovis</name>
    <dbReference type="NCBI Taxonomy" id="72026"/>
    <lineage>
        <taxon>Bacteria</taxon>
        <taxon>Bacillati</taxon>
        <taxon>Bacillota</taxon>
        <taxon>Tissierellia</taxon>
        <taxon>Tissierellales</taxon>
        <taxon>Peptoniphilaceae</taxon>
        <taxon>Helcococcus</taxon>
    </lineage>
</organism>
<feature type="transmembrane region" description="Helical" evidence="10">
    <location>
        <begin position="20"/>
        <end position="41"/>
    </location>
</feature>
<sequence>MDFENRKILVKKSRINKNKIVKNILYIIFFIIMALLAKNYIFKQKINSEIVYVFDKSNNNVIFEKNKNKKISPASLSKLFLTDYIIENYNLDTVISPSDGILEYVPKNSSLANIEYKEYTLRNLVAGLLVPSGNDAAYVLADFCGKNLDKSLRDIKTRLDLFQEKFNIFLRDRGYENTKIYNPSGFDYESYTTCEDLNNVVNNIIQYKFIREVISSYEYIASLPDDTDIAWINTNKFLDPNFKYFSKKIKGIKTGSLDGINNLILLYNKGDREYIIHILGSKTDKQRYEEANEIIKRIIEK</sequence>
<evidence type="ECO:0000313" key="13">
    <source>
        <dbReference type="Proteomes" id="UP000297454"/>
    </source>
</evidence>
<keyword evidence="10" id="KW-0472">Membrane</keyword>
<dbReference type="InterPro" id="IPR018044">
    <property type="entry name" value="Peptidase_S11"/>
</dbReference>
<dbReference type="InterPro" id="IPR012338">
    <property type="entry name" value="Beta-lactam/transpept-like"/>
</dbReference>
<evidence type="ECO:0000256" key="4">
    <source>
        <dbReference type="ARBA" id="ARBA00022960"/>
    </source>
</evidence>
<comment type="caution">
    <text evidence="12">The sequence shown here is derived from an EMBL/GenBank/DDBJ whole genome shotgun (WGS) entry which is preliminary data.</text>
</comment>
<dbReference type="SUPFAM" id="SSF56601">
    <property type="entry name" value="beta-lactamase/transpeptidase-like"/>
    <property type="match status" value="1"/>
</dbReference>
<keyword evidence="2" id="KW-0732">Signal</keyword>
<feature type="active site" description="Acyl-ester intermediate" evidence="7">
    <location>
        <position position="75"/>
    </location>
</feature>
<evidence type="ECO:0000256" key="1">
    <source>
        <dbReference type="ARBA" id="ARBA00007164"/>
    </source>
</evidence>
<dbReference type="RefSeq" id="WP_134768808.1">
    <property type="nucleotide sequence ID" value="NZ_JBFNFK010000015.1"/>
</dbReference>
<dbReference type="GO" id="GO:0009002">
    <property type="term" value="F:serine-type D-Ala-D-Ala carboxypeptidase activity"/>
    <property type="evidence" value="ECO:0007669"/>
    <property type="project" value="InterPro"/>
</dbReference>
<keyword evidence="10" id="KW-1133">Transmembrane helix</keyword>
<reference evidence="12 13" key="1">
    <citation type="submission" date="2019-01" db="EMBL/GenBank/DDBJ databases">
        <title>Draft Genome Sequences of Helcococcus ovis Strains Isolated from the Uterus and Vagina of Dairy Cows with Metritis.</title>
        <authorList>
            <person name="Cunha F."/>
            <person name="Jeon S.J."/>
            <person name="Kutzer P."/>
            <person name="Galvao K.N."/>
        </authorList>
    </citation>
    <scope>NUCLEOTIDE SEQUENCE [LARGE SCALE GENOMIC DNA]</scope>
    <source>
        <strain evidence="12 13">KG-37</strain>
    </source>
</reference>
<dbReference type="Proteomes" id="UP000297454">
    <property type="component" value="Unassembled WGS sequence"/>
</dbReference>
<feature type="active site" description="Proton acceptor" evidence="7">
    <location>
        <position position="78"/>
    </location>
</feature>
<comment type="similarity">
    <text evidence="1 9">Belongs to the peptidase S11 family.</text>
</comment>
<keyword evidence="5" id="KW-0573">Peptidoglycan synthesis</keyword>
<evidence type="ECO:0000256" key="10">
    <source>
        <dbReference type="SAM" id="Phobius"/>
    </source>
</evidence>
<accession>A0A4R9C2W9</accession>
<keyword evidence="6" id="KW-0961">Cell wall biogenesis/degradation</keyword>
<dbReference type="Pfam" id="PF00768">
    <property type="entry name" value="Peptidase_S11"/>
    <property type="match status" value="1"/>
</dbReference>
<keyword evidence="4" id="KW-0133">Cell shape</keyword>
<evidence type="ECO:0000259" key="11">
    <source>
        <dbReference type="Pfam" id="PF00768"/>
    </source>
</evidence>
<dbReference type="InterPro" id="IPR001967">
    <property type="entry name" value="Peptidase_S11_N"/>
</dbReference>
<dbReference type="GO" id="GO:0006508">
    <property type="term" value="P:proteolysis"/>
    <property type="evidence" value="ECO:0007669"/>
    <property type="project" value="InterPro"/>
</dbReference>
<evidence type="ECO:0000256" key="9">
    <source>
        <dbReference type="RuleBase" id="RU004016"/>
    </source>
</evidence>
<feature type="domain" description="Peptidase S11 D-alanyl-D-alanine carboxypeptidase A N-terminal" evidence="11">
    <location>
        <begin position="44"/>
        <end position="271"/>
    </location>
</feature>
<name>A0A4R9C2W9_9FIRM</name>
<evidence type="ECO:0000256" key="7">
    <source>
        <dbReference type="PIRSR" id="PIRSR618044-1"/>
    </source>
</evidence>
<keyword evidence="12" id="KW-0645">Protease</keyword>
<dbReference type="GO" id="GO:0009252">
    <property type="term" value="P:peptidoglycan biosynthetic process"/>
    <property type="evidence" value="ECO:0007669"/>
    <property type="project" value="UniProtKB-KW"/>
</dbReference>
<feature type="binding site" evidence="8">
    <location>
        <position position="253"/>
    </location>
    <ligand>
        <name>substrate</name>
    </ligand>
</feature>
<dbReference type="Gene3D" id="3.40.710.10">
    <property type="entry name" value="DD-peptidase/beta-lactamase superfamily"/>
    <property type="match status" value="1"/>
</dbReference>
<protein>
    <submittedName>
        <fullName evidence="12">D-alanyl-D-alanine carboxypeptidase</fullName>
    </submittedName>
</protein>
<dbReference type="AlphaFoldDB" id="A0A4R9C2W9"/>
<evidence type="ECO:0000256" key="3">
    <source>
        <dbReference type="ARBA" id="ARBA00022801"/>
    </source>
</evidence>
<keyword evidence="10" id="KW-0812">Transmembrane</keyword>
<gene>
    <name evidence="12" type="ORF">EQF91_00805</name>
</gene>
<dbReference type="GO" id="GO:0008360">
    <property type="term" value="P:regulation of cell shape"/>
    <property type="evidence" value="ECO:0007669"/>
    <property type="project" value="UniProtKB-KW"/>
</dbReference>
<feature type="active site" evidence="7">
    <location>
        <position position="132"/>
    </location>
</feature>
<dbReference type="PRINTS" id="PR00725">
    <property type="entry name" value="DADACBPTASE1"/>
</dbReference>
<evidence type="ECO:0000256" key="5">
    <source>
        <dbReference type="ARBA" id="ARBA00022984"/>
    </source>
</evidence>
<proteinExistence type="inferred from homology"/>
<evidence type="ECO:0000256" key="6">
    <source>
        <dbReference type="ARBA" id="ARBA00023316"/>
    </source>
</evidence>
<evidence type="ECO:0000256" key="2">
    <source>
        <dbReference type="ARBA" id="ARBA00022729"/>
    </source>
</evidence>
<evidence type="ECO:0000256" key="8">
    <source>
        <dbReference type="PIRSR" id="PIRSR618044-2"/>
    </source>
</evidence>
<keyword evidence="13" id="KW-1185">Reference proteome</keyword>
<keyword evidence="3" id="KW-0378">Hydrolase</keyword>
<dbReference type="EMBL" id="SCFR01000002">
    <property type="protein sequence ID" value="TFF67491.1"/>
    <property type="molecule type" value="Genomic_DNA"/>
</dbReference>
<dbReference type="GO" id="GO:0071555">
    <property type="term" value="P:cell wall organization"/>
    <property type="evidence" value="ECO:0007669"/>
    <property type="project" value="UniProtKB-KW"/>
</dbReference>
<evidence type="ECO:0000313" key="12">
    <source>
        <dbReference type="EMBL" id="TFF67491.1"/>
    </source>
</evidence>
<keyword evidence="12" id="KW-0121">Carboxypeptidase</keyword>